<gene>
    <name evidence="10" type="ORF">DPX39_110140600</name>
</gene>
<comment type="catalytic activity">
    <reaction evidence="8">
        <text>4-demethyl-7-[(3S)-3-amino-3-carboxypropyl]wyosine(37) in tRNA(Phe) + S-adenosyl-L-methionine = 7-[(3S)-3-amino-3-carboxypropyl]wyosine(37) in tRNA(Phe) + S-adenosyl-L-homocysteine + H(+)</text>
        <dbReference type="Rhea" id="RHEA:36635"/>
        <dbReference type="Rhea" id="RHEA-COMP:10378"/>
        <dbReference type="Rhea" id="RHEA-COMP:10379"/>
        <dbReference type="ChEBI" id="CHEBI:15378"/>
        <dbReference type="ChEBI" id="CHEBI:57856"/>
        <dbReference type="ChEBI" id="CHEBI:59789"/>
        <dbReference type="ChEBI" id="CHEBI:73543"/>
        <dbReference type="ChEBI" id="CHEBI:73550"/>
        <dbReference type="EC" id="2.1.1.282"/>
    </reaction>
</comment>
<evidence type="ECO:0000256" key="3">
    <source>
        <dbReference type="ARBA" id="ARBA00022603"/>
    </source>
</evidence>
<evidence type="ECO:0000256" key="6">
    <source>
        <dbReference type="ARBA" id="ARBA00022694"/>
    </source>
</evidence>
<comment type="caution">
    <text evidence="10">The sequence shown here is derived from an EMBL/GenBank/DDBJ whole genome shotgun (WGS) entry which is preliminary data.</text>
</comment>
<keyword evidence="3 10" id="KW-0489">Methyltransferase</keyword>
<dbReference type="GO" id="GO:0008168">
    <property type="term" value="F:methyltransferase activity"/>
    <property type="evidence" value="ECO:0007669"/>
    <property type="project" value="UniProtKB-KW"/>
</dbReference>
<dbReference type="Pfam" id="PF02676">
    <property type="entry name" value="TYW3"/>
    <property type="match status" value="1"/>
</dbReference>
<feature type="domain" description="tRNA wybutosine-synthesizing protein" evidence="9">
    <location>
        <begin position="30"/>
        <end position="294"/>
    </location>
</feature>
<proteinExistence type="inferred from homology"/>
<keyword evidence="4 10" id="KW-0808">Transferase</keyword>
<dbReference type="InterPro" id="IPR003827">
    <property type="entry name" value="tRNA_yW-synthesising"/>
</dbReference>
<evidence type="ECO:0000256" key="5">
    <source>
        <dbReference type="ARBA" id="ARBA00022691"/>
    </source>
</evidence>
<organism evidence="10">
    <name type="scientific">Trypanosoma brucei equiperdum</name>
    <dbReference type="NCBI Taxonomy" id="630700"/>
    <lineage>
        <taxon>Eukaryota</taxon>
        <taxon>Discoba</taxon>
        <taxon>Euglenozoa</taxon>
        <taxon>Kinetoplastea</taxon>
        <taxon>Metakinetoplastina</taxon>
        <taxon>Trypanosomatida</taxon>
        <taxon>Trypanosomatidae</taxon>
        <taxon>Trypanosoma</taxon>
    </lineage>
</organism>
<evidence type="ECO:0000256" key="4">
    <source>
        <dbReference type="ARBA" id="ARBA00022679"/>
    </source>
</evidence>
<dbReference type="AlphaFoldDB" id="A0A3L6KV62"/>
<dbReference type="GO" id="GO:0008033">
    <property type="term" value="P:tRNA processing"/>
    <property type="evidence" value="ECO:0007669"/>
    <property type="project" value="UniProtKB-KW"/>
</dbReference>
<accession>A0A3L6KV62</accession>
<name>A0A3L6KV62_9TRYP</name>
<dbReference type="PANTHER" id="PTHR48418:SF1">
    <property type="entry name" value="TRNA WYBUTOSINE-SYNTHESIZING PROTEIN 3"/>
    <property type="match status" value="1"/>
</dbReference>
<dbReference type="Gene3D" id="3.30.1960.10">
    <property type="entry name" value="tRNA wybutosine-synthesizing-like"/>
    <property type="match status" value="1"/>
</dbReference>
<keyword evidence="6" id="KW-0819">tRNA processing</keyword>
<evidence type="ECO:0000256" key="2">
    <source>
        <dbReference type="ARBA" id="ARBA00012750"/>
    </source>
</evidence>
<dbReference type="InterPro" id="IPR036602">
    <property type="entry name" value="tRNA_yW-synthesising-like_sf"/>
</dbReference>
<evidence type="ECO:0000256" key="8">
    <source>
        <dbReference type="ARBA" id="ARBA00049202"/>
    </source>
</evidence>
<dbReference type="Proteomes" id="UP000266743">
    <property type="component" value="Chromosome 11"/>
</dbReference>
<dbReference type="GO" id="GO:0032259">
    <property type="term" value="P:methylation"/>
    <property type="evidence" value="ECO:0007669"/>
    <property type="project" value="UniProtKB-KW"/>
</dbReference>
<dbReference type="FunFam" id="3.30.1960.10:FF:000008">
    <property type="entry name" value="Methyltransferase TYW3, putative"/>
    <property type="match status" value="1"/>
</dbReference>
<comment type="similarity">
    <text evidence="1">Belongs to the TYW3 family.</text>
</comment>
<reference evidence="10" key="1">
    <citation type="submission" date="2018-09" db="EMBL/GenBank/DDBJ databases">
        <title>whole genome sequence of T. equiperdum IVM-t1 strain.</title>
        <authorList>
            <person name="Suganuma K."/>
        </authorList>
    </citation>
    <scope>NUCLEOTIDE SEQUENCE [LARGE SCALE GENOMIC DNA]</scope>
    <source>
        <strain evidence="10">IVM-t1</strain>
    </source>
</reference>
<dbReference type="EMBL" id="QSBY01000011">
    <property type="protein sequence ID" value="RHW68273.1"/>
    <property type="molecule type" value="Genomic_DNA"/>
</dbReference>
<evidence type="ECO:0000256" key="7">
    <source>
        <dbReference type="ARBA" id="ARBA00030554"/>
    </source>
</evidence>
<evidence type="ECO:0000313" key="10">
    <source>
        <dbReference type="EMBL" id="RHW68273.1"/>
    </source>
</evidence>
<dbReference type="PANTHER" id="PTHR48418">
    <property type="entry name" value="TRNA WYBUTOSINE-SYNTHESIZING PROTEIN 3"/>
    <property type="match status" value="1"/>
</dbReference>
<evidence type="ECO:0000256" key="1">
    <source>
        <dbReference type="ARBA" id="ARBA00008569"/>
    </source>
</evidence>
<sequence length="297" mass="33389">MVMRAHLPLLSRASTLAFNQPVPNSTFFGQRRQKILEDLQENKNDKSLAGRVDPQVAPLVQFINEHFSCYVTSSSCSGRVSLFHKGQLSAGCPINPLAEAKVLKADANADMHNRKRGAFGQGALFQSHDPIPNVEEMVTQRLVPVLGSFEEWRSRQLQLEGGLKLMQEKKHFDSLLHETELLELKFEPMIVHVQCETLDDAARLLQCANESGQMESGILSCSRGANEQRKITCCITSSLRVALPLFAQGCWLLGHPKFDSAEWRSLLTNALVHMNVLFGVNEQRRGRFLEKLQKRLL</sequence>
<evidence type="ECO:0000259" key="9">
    <source>
        <dbReference type="Pfam" id="PF02676"/>
    </source>
</evidence>
<dbReference type="SUPFAM" id="SSF111278">
    <property type="entry name" value="SSo0622-like"/>
    <property type="match status" value="1"/>
</dbReference>
<keyword evidence="5" id="KW-0949">S-adenosyl-L-methionine</keyword>
<protein>
    <recommendedName>
        <fullName evidence="2">tRNA(Phe) 7-[(3-amino-3-carboxypropyl)-4-demethylwyosine(37)-N(4)]-methyltransferase</fullName>
        <ecNumber evidence="2">2.1.1.282</ecNumber>
    </recommendedName>
    <alternativeName>
        <fullName evidence="7">tRNA(Phe) 7-((3-amino-3-carboxypropyl)-4-demethylwyosine(37)-N(4))-methyltransferase</fullName>
    </alternativeName>
</protein>
<dbReference type="EC" id="2.1.1.282" evidence="2"/>